<protein>
    <submittedName>
        <fullName evidence="1">Uncharacterized protein</fullName>
    </submittedName>
</protein>
<comment type="caution">
    <text evidence="1">The sequence shown here is derived from an EMBL/GenBank/DDBJ whole genome shotgun (WGS) entry which is preliminary data.</text>
</comment>
<name>A0ACC3SLK7_9PEZI</name>
<dbReference type="EMBL" id="JAMKPW020000007">
    <property type="protein sequence ID" value="KAK8216907.1"/>
    <property type="molecule type" value="Genomic_DNA"/>
</dbReference>
<keyword evidence="2" id="KW-1185">Reference proteome</keyword>
<sequence length="182" mass="20485">MAAYYMYGAEHFLPYVDHAHQRTHQHRNLVQYLAHLKPHPEDHPNQPDVDLRDGLHEFLIEVEVPGVKDVHELSVHWTTSRSLIISGDVSRPDEPTTTGPSTTGDGGEKGETQDGAEAKDKPHKPVLLIGERRIGPFRRIVTFPDEVETDKVTAHLEAGLLKIRVPKKDPIPVVNRKVDVKI</sequence>
<organism evidence="1 2">
    <name type="scientific">Zalaria obscura</name>
    <dbReference type="NCBI Taxonomy" id="2024903"/>
    <lineage>
        <taxon>Eukaryota</taxon>
        <taxon>Fungi</taxon>
        <taxon>Dikarya</taxon>
        <taxon>Ascomycota</taxon>
        <taxon>Pezizomycotina</taxon>
        <taxon>Dothideomycetes</taxon>
        <taxon>Dothideomycetidae</taxon>
        <taxon>Dothideales</taxon>
        <taxon>Zalariaceae</taxon>
        <taxon>Zalaria</taxon>
    </lineage>
</organism>
<evidence type="ECO:0000313" key="1">
    <source>
        <dbReference type="EMBL" id="KAK8216907.1"/>
    </source>
</evidence>
<reference evidence="1" key="1">
    <citation type="submission" date="2024-02" db="EMBL/GenBank/DDBJ databases">
        <title>Metagenome Assembled Genome of Zalaria obscura JY119.</title>
        <authorList>
            <person name="Vighnesh L."/>
            <person name="Jagadeeshwari U."/>
            <person name="Venkata Ramana C."/>
            <person name="Sasikala C."/>
        </authorList>
    </citation>
    <scope>NUCLEOTIDE SEQUENCE</scope>
    <source>
        <strain evidence="1">JY119</strain>
    </source>
</reference>
<evidence type="ECO:0000313" key="2">
    <source>
        <dbReference type="Proteomes" id="UP001320706"/>
    </source>
</evidence>
<accession>A0ACC3SLK7</accession>
<dbReference type="Proteomes" id="UP001320706">
    <property type="component" value="Unassembled WGS sequence"/>
</dbReference>
<gene>
    <name evidence="1" type="ORF">M8818_001870</name>
</gene>
<proteinExistence type="predicted"/>